<evidence type="ECO:0000256" key="2">
    <source>
        <dbReference type="ARBA" id="ARBA00022692"/>
    </source>
</evidence>
<feature type="transmembrane region" description="Helical" evidence="7">
    <location>
        <begin position="291"/>
        <end position="311"/>
    </location>
</feature>
<dbReference type="Pfam" id="PF00005">
    <property type="entry name" value="ABC_tran"/>
    <property type="match status" value="1"/>
</dbReference>
<proteinExistence type="predicted"/>
<dbReference type="Gene3D" id="1.20.1560.10">
    <property type="entry name" value="ABC transporter type 1, transmembrane domain"/>
    <property type="match status" value="1"/>
</dbReference>
<feature type="transmembrane region" description="Helical" evidence="7">
    <location>
        <begin position="149"/>
        <end position="167"/>
    </location>
</feature>
<evidence type="ECO:0000256" key="3">
    <source>
        <dbReference type="ARBA" id="ARBA00022741"/>
    </source>
</evidence>
<evidence type="ECO:0000256" key="7">
    <source>
        <dbReference type="SAM" id="Phobius"/>
    </source>
</evidence>
<dbReference type="GO" id="GO:0042626">
    <property type="term" value="F:ATPase-coupled transmembrane transporter activity"/>
    <property type="evidence" value="ECO:0007669"/>
    <property type="project" value="TreeGrafter"/>
</dbReference>
<evidence type="ECO:0000313" key="9">
    <source>
        <dbReference type="EMBL" id="SEP99536.1"/>
    </source>
</evidence>
<protein>
    <submittedName>
        <fullName evidence="9">ATP-binding cassette, subfamily B</fullName>
    </submittedName>
</protein>
<dbReference type="OrthoDB" id="9806127at2"/>
<feature type="transmembrane region" description="Helical" evidence="7">
    <location>
        <begin position="173"/>
        <end position="191"/>
    </location>
</feature>
<dbReference type="GO" id="GO:0016887">
    <property type="term" value="F:ATP hydrolysis activity"/>
    <property type="evidence" value="ECO:0007669"/>
    <property type="project" value="InterPro"/>
</dbReference>
<dbReference type="EMBL" id="FOFU01000002">
    <property type="protein sequence ID" value="SEP99536.1"/>
    <property type="molecule type" value="Genomic_DNA"/>
</dbReference>
<organism evidence="9 10">
    <name type="scientific">Treponema bryantii</name>
    <dbReference type="NCBI Taxonomy" id="163"/>
    <lineage>
        <taxon>Bacteria</taxon>
        <taxon>Pseudomonadati</taxon>
        <taxon>Spirochaetota</taxon>
        <taxon>Spirochaetia</taxon>
        <taxon>Spirochaetales</taxon>
        <taxon>Treponemataceae</taxon>
        <taxon>Treponema</taxon>
    </lineage>
</organism>
<feature type="transmembrane region" description="Helical" evidence="7">
    <location>
        <begin position="39"/>
        <end position="57"/>
    </location>
</feature>
<dbReference type="PANTHER" id="PTHR24221:SF654">
    <property type="entry name" value="ATP-BINDING CASSETTE SUB-FAMILY B MEMBER 6"/>
    <property type="match status" value="1"/>
</dbReference>
<dbReference type="AlphaFoldDB" id="A0A1H9CEB9"/>
<feature type="transmembrane region" description="Helical" evidence="7">
    <location>
        <begin position="260"/>
        <end position="279"/>
    </location>
</feature>
<dbReference type="SUPFAM" id="SSF90123">
    <property type="entry name" value="ABC transporter transmembrane region"/>
    <property type="match status" value="1"/>
</dbReference>
<keyword evidence="10" id="KW-1185">Reference proteome</keyword>
<dbReference type="InterPro" id="IPR017871">
    <property type="entry name" value="ABC_transporter-like_CS"/>
</dbReference>
<dbReference type="PANTHER" id="PTHR24221">
    <property type="entry name" value="ATP-BINDING CASSETTE SUB-FAMILY B"/>
    <property type="match status" value="1"/>
</dbReference>
<dbReference type="GO" id="GO:0005524">
    <property type="term" value="F:ATP binding"/>
    <property type="evidence" value="ECO:0007669"/>
    <property type="project" value="UniProtKB-KW"/>
</dbReference>
<reference evidence="9 10" key="1">
    <citation type="submission" date="2016-10" db="EMBL/GenBank/DDBJ databases">
        <authorList>
            <person name="de Groot N.N."/>
        </authorList>
    </citation>
    <scope>NUCLEOTIDE SEQUENCE [LARGE SCALE GENOMIC DNA]</scope>
    <source>
        <strain evidence="9 10">B25</strain>
    </source>
</reference>
<name>A0A1H9CEB9_9SPIR</name>
<dbReference type="GO" id="GO:0005886">
    <property type="term" value="C:plasma membrane"/>
    <property type="evidence" value="ECO:0007669"/>
    <property type="project" value="UniProtKB-SubCell"/>
</dbReference>
<dbReference type="InterPro" id="IPR027417">
    <property type="entry name" value="P-loop_NTPase"/>
</dbReference>
<keyword evidence="6 7" id="KW-0472">Membrane</keyword>
<dbReference type="STRING" id="163.SAMN04487775_10692"/>
<dbReference type="Gene3D" id="3.40.50.300">
    <property type="entry name" value="P-loop containing nucleotide triphosphate hydrolases"/>
    <property type="match status" value="1"/>
</dbReference>
<evidence type="ECO:0000313" key="10">
    <source>
        <dbReference type="Proteomes" id="UP000182360"/>
    </source>
</evidence>
<dbReference type="PROSITE" id="PS50893">
    <property type="entry name" value="ABC_TRANSPORTER_2"/>
    <property type="match status" value="1"/>
</dbReference>
<dbReference type="InterPro" id="IPR039421">
    <property type="entry name" value="Type_1_exporter"/>
</dbReference>
<dbReference type="InterPro" id="IPR003593">
    <property type="entry name" value="AAA+_ATPase"/>
</dbReference>
<dbReference type="RefSeq" id="WP_074641171.1">
    <property type="nucleotide sequence ID" value="NZ_FOFU01000002.1"/>
</dbReference>
<dbReference type="SMART" id="SM00382">
    <property type="entry name" value="AAA"/>
    <property type="match status" value="1"/>
</dbReference>
<dbReference type="InterPro" id="IPR036640">
    <property type="entry name" value="ABC1_TM_sf"/>
</dbReference>
<evidence type="ECO:0000256" key="6">
    <source>
        <dbReference type="ARBA" id="ARBA00023136"/>
    </source>
</evidence>
<evidence type="ECO:0000256" key="4">
    <source>
        <dbReference type="ARBA" id="ARBA00022840"/>
    </source>
</evidence>
<evidence type="ECO:0000256" key="1">
    <source>
        <dbReference type="ARBA" id="ARBA00004651"/>
    </source>
</evidence>
<evidence type="ECO:0000256" key="5">
    <source>
        <dbReference type="ARBA" id="ARBA00022989"/>
    </source>
</evidence>
<keyword evidence="5 7" id="KW-1133">Transmembrane helix</keyword>
<dbReference type="SUPFAM" id="SSF52540">
    <property type="entry name" value="P-loop containing nucleoside triphosphate hydrolases"/>
    <property type="match status" value="1"/>
</dbReference>
<keyword evidence="4 9" id="KW-0067">ATP-binding</keyword>
<dbReference type="Proteomes" id="UP000182360">
    <property type="component" value="Unassembled WGS sequence"/>
</dbReference>
<keyword evidence="3" id="KW-0547">Nucleotide-binding</keyword>
<comment type="subcellular location">
    <subcellularLocation>
        <location evidence="1">Cell membrane</location>
        <topology evidence="1">Multi-pass membrane protein</topology>
    </subcellularLocation>
</comment>
<feature type="transmembrane region" description="Helical" evidence="7">
    <location>
        <begin position="69"/>
        <end position="89"/>
    </location>
</feature>
<accession>A0A1H9CEB9</accession>
<gene>
    <name evidence="9" type="ORF">SAMN04487977_102148</name>
</gene>
<evidence type="ECO:0000259" key="8">
    <source>
        <dbReference type="PROSITE" id="PS50893"/>
    </source>
</evidence>
<sequence length="612" mass="70636">MKEKKSKSRINAVRNNFYALRLVWQMCPGPVIHMAIARLLSYFGWLFYSAFFMRYVINALQSGETFKSIMIFIGITVAVFATMALYNSFIQGYVAPLANTSLNKQLYQKLFKKSRNVELECFENSEFYDKYTLAMKNADTRLYDTVDQLFGVLFGFFASIFAFIFMFQVDKLSVAFILFPIIGNFYFRRLINHLEYKRQTDMAPHNRRIDYINRVMYLKDYAKEIRLTKIFNLLKRQYTEAITGVADVCKKYINKSVCFHWFWVMFTFSFIFEGLLIYGAYKTLVKETMSLAQLAVITSMMVSTTWILIGFTDSVTASLKNGLFVDYLKSFLEYEEKIPEDYDGADPGTKIESIEFRNVVFGYKDIPVLKNLNMKFEGTKTYALVGHNGAGKSTIIKLLLRFYDPTEGEILLNGRNIKEFNLQKYRALFATAFQDNRMFSMSVADNVTLGEDIAAEEREKIVNESLQLSGVYEKVMSLPKGINTTLTREFDDEGAVLSGGEFQKIVVSRAFARRCPIKVFDEPSSALDPIAEYKLFDNILKACKENMLLFISHRLSSVQNADHVFLLENGQVLEEGTHRELMDKQGLYADMYQKQAENYLADKTKQTEGIWA</sequence>
<dbReference type="PROSITE" id="PS00211">
    <property type="entry name" value="ABC_TRANSPORTER_1"/>
    <property type="match status" value="1"/>
</dbReference>
<dbReference type="InterPro" id="IPR003439">
    <property type="entry name" value="ABC_transporter-like_ATP-bd"/>
</dbReference>
<feature type="domain" description="ABC transporter" evidence="8">
    <location>
        <begin position="354"/>
        <end position="594"/>
    </location>
</feature>
<keyword evidence="2 7" id="KW-0812">Transmembrane</keyword>